<accession>A0A0A2VNQ7</accession>
<dbReference type="InterPro" id="IPR051879">
    <property type="entry name" value="C2H2-ZF_Maturation_Protein"/>
</dbReference>
<dbReference type="Gene3D" id="3.30.160.60">
    <property type="entry name" value="Classic Zinc Finger"/>
    <property type="match status" value="1"/>
</dbReference>
<feature type="region of interest" description="Disordered" evidence="10">
    <location>
        <begin position="89"/>
        <end position="120"/>
    </location>
</feature>
<comment type="similarity">
    <text evidence="9">Belongs to the ZNF593/BUD20 C2H2-type zinc-finger protein family.</text>
</comment>
<gene>
    <name evidence="12" type="ORF">BBAD15_g12309</name>
</gene>
<dbReference type="PANTHER" id="PTHR46095">
    <property type="entry name" value="ZINC FINGER PROTEIN 593"/>
    <property type="match status" value="1"/>
</dbReference>
<evidence type="ECO:0000313" key="13">
    <source>
        <dbReference type="Proteomes" id="UP000030106"/>
    </source>
</evidence>
<comment type="subcellular location">
    <subcellularLocation>
        <location evidence="2">Cytoplasm</location>
    </subcellularLocation>
    <subcellularLocation>
        <location evidence="1">Nucleus</location>
    </subcellularLocation>
</comment>
<dbReference type="SUPFAM" id="SSF57667">
    <property type="entry name" value="beta-beta-alpha zinc fingers"/>
    <property type="match status" value="1"/>
</dbReference>
<dbReference type="OrthoDB" id="24683at2759"/>
<sequence length="120" mass="13532">MGISSKRTVTKTRRKTRDLDQVKADLASAKHLGHFKDTKAKEDLPGLGRNYCIRCAKWFDTNAALVAHVQGKPHKRRLKQLREETEIARLPGGRYIPPPCNAIEKPLREPQTGEDSNMTA</sequence>
<dbReference type="InterPro" id="IPR003604">
    <property type="entry name" value="Matrin/U1-like-C_Znf_C2H2"/>
</dbReference>
<dbReference type="InterPro" id="IPR013087">
    <property type="entry name" value="Znf_C2H2_type"/>
</dbReference>
<evidence type="ECO:0000256" key="4">
    <source>
        <dbReference type="ARBA" id="ARBA00022517"/>
    </source>
</evidence>
<dbReference type="PROSITE" id="PS00028">
    <property type="entry name" value="ZINC_FINGER_C2H2_1"/>
    <property type="match status" value="1"/>
</dbReference>
<keyword evidence="3" id="KW-0963">Cytoplasm</keyword>
<dbReference type="Pfam" id="PF12171">
    <property type="entry name" value="zf-C2H2_jaz"/>
    <property type="match status" value="1"/>
</dbReference>
<dbReference type="InterPro" id="IPR022755">
    <property type="entry name" value="Znf_C2H2_jaz"/>
</dbReference>
<keyword evidence="5" id="KW-0479">Metal-binding</keyword>
<evidence type="ECO:0000256" key="1">
    <source>
        <dbReference type="ARBA" id="ARBA00004123"/>
    </source>
</evidence>
<dbReference type="GO" id="GO:0008270">
    <property type="term" value="F:zinc ion binding"/>
    <property type="evidence" value="ECO:0007669"/>
    <property type="project" value="UniProtKB-KW"/>
</dbReference>
<keyword evidence="7" id="KW-0862">Zinc</keyword>
<dbReference type="GO" id="GO:0005737">
    <property type="term" value="C:cytoplasm"/>
    <property type="evidence" value="ECO:0007669"/>
    <property type="project" value="UniProtKB-SubCell"/>
</dbReference>
<dbReference type="InterPro" id="IPR036236">
    <property type="entry name" value="Znf_C2H2_sf"/>
</dbReference>
<keyword evidence="4" id="KW-0690">Ribosome biogenesis</keyword>
<dbReference type="GO" id="GO:0042254">
    <property type="term" value="P:ribosome biogenesis"/>
    <property type="evidence" value="ECO:0007669"/>
    <property type="project" value="UniProtKB-KW"/>
</dbReference>
<dbReference type="Proteomes" id="UP000030106">
    <property type="component" value="Unassembled WGS sequence"/>
</dbReference>
<evidence type="ECO:0000256" key="7">
    <source>
        <dbReference type="ARBA" id="ARBA00022833"/>
    </source>
</evidence>
<evidence type="ECO:0000256" key="5">
    <source>
        <dbReference type="ARBA" id="ARBA00022723"/>
    </source>
</evidence>
<evidence type="ECO:0000256" key="8">
    <source>
        <dbReference type="ARBA" id="ARBA00023242"/>
    </source>
</evidence>
<proteinExistence type="inferred from homology"/>
<keyword evidence="6" id="KW-0863">Zinc-finger</keyword>
<dbReference type="HOGENOM" id="CLU_117291_2_1_1"/>
<dbReference type="eggNOG" id="KOG3408">
    <property type="taxonomic scope" value="Eukaryota"/>
</dbReference>
<evidence type="ECO:0000256" key="10">
    <source>
        <dbReference type="SAM" id="MobiDB-lite"/>
    </source>
</evidence>
<dbReference type="EMBL" id="ANFO01001513">
    <property type="protein sequence ID" value="KGQ02479.1"/>
    <property type="molecule type" value="Genomic_DNA"/>
</dbReference>
<organism evidence="12 13">
    <name type="scientific">Beauveria bassiana D1-5</name>
    <dbReference type="NCBI Taxonomy" id="1245745"/>
    <lineage>
        <taxon>Eukaryota</taxon>
        <taxon>Fungi</taxon>
        <taxon>Dikarya</taxon>
        <taxon>Ascomycota</taxon>
        <taxon>Pezizomycotina</taxon>
        <taxon>Sordariomycetes</taxon>
        <taxon>Hypocreomycetidae</taxon>
        <taxon>Hypocreales</taxon>
        <taxon>Cordycipitaceae</taxon>
        <taxon>Beauveria</taxon>
    </lineage>
</organism>
<evidence type="ECO:0000256" key="9">
    <source>
        <dbReference type="ARBA" id="ARBA00038064"/>
    </source>
</evidence>
<dbReference type="GO" id="GO:0003676">
    <property type="term" value="F:nucleic acid binding"/>
    <property type="evidence" value="ECO:0007669"/>
    <property type="project" value="InterPro"/>
</dbReference>
<dbReference type="GO" id="GO:0005634">
    <property type="term" value="C:nucleus"/>
    <property type="evidence" value="ECO:0007669"/>
    <property type="project" value="UniProtKB-SubCell"/>
</dbReference>
<evidence type="ECO:0000256" key="6">
    <source>
        <dbReference type="ARBA" id="ARBA00022771"/>
    </source>
</evidence>
<keyword evidence="8" id="KW-0539">Nucleus</keyword>
<protein>
    <submittedName>
        <fullName evidence="12">Zinc finger protein bud20</fullName>
    </submittedName>
</protein>
<evidence type="ECO:0000313" key="12">
    <source>
        <dbReference type="EMBL" id="KGQ02479.1"/>
    </source>
</evidence>
<evidence type="ECO:0000259" key="11">
    <source>
        <dbReference type="PROSITE" id="PS00028"/>
    </source>
</evidence>
<dbReference type="SMART" id="SM00451">
    <property type="entry name" value="ZnF_U1"/>
    <property type="match status" value="1"/>
</dbReference>
<dbReference type="PANTHER" id="PTHR46095:SF1">
    <property type="entry name" value="ZINC FINGER PROTEIN 593"/>
    <property type="match status" value="1"/>
</dbReference>
<evidence type="ECO:0000256" key="3">
    <source>
        <dbReference type="ARBA" id="ARBA00022490"/>
    </source>
</evidence>
<name>A0A0A2VNQ7_BEABA</name>
<reference evidence="12 13" key="1">
    <citation type="submission" date="2012-10" db="EMBL/GenBank/DDBJ databases">
        <title>Genome sequencing and analysis of entomopathogenic fungi Beauveria bassiana D1-5.</title>
        <authorList>
            <person name="Li Q."/>
            <person name="Wang L."/>
            <person name="Zhang Z."/>
            <person name="Wang Q."/>
            <person name="Ren J."/>
            <person name="Wang M."/>
            <person name="Xu W."/>
            <person name="Wang J."/>
            <person name="Lu Y."/>
            <person name="Du Q."/>
            <person name="Sun Z."/>
        </authorList>
    </citation>
    <scope>NUCLEOTIDE SEQUENCE [LARGE SCALE GENOMIC DNA]</scope>
    <source>
        <strain evidence="12 13">D1-5</strain>
    </source>
</reference>
<dbReference type="AlphaFoldDB" id="A0A0A2VNQ7"/>
<feature type="domain" description="C2H2-type" evidence="11">
    <location>
        <begin position="52"/>
        <end position="74"/>
    </location>
</feature>
<dbReference type="STRING" id="1245745.A0A0A2VNQ7"/>
<evidence type="ECO:0000256" key="2">
    <source>
        <dbReference type="ARBA" id="ARBA00004496"/>
    </source>
</evidence>
<comment type="caution">
    <text evidence="12">The sequence shown here is derived from an EMBL/GenBank/DDBJ whole genome shotgun (WGS) entry which is preliminary data.</text>
</comment>